<organism evidence="1 2">
    <name type="scientific">Gossypium stocksii</name>
    <dbReference type="NCBI Taxonomy" id="47602"/>
    <lineage>
        <taxon>Eukaryota</taxon>
        <taxon>Viridiplantae</taxon>
        <taxon>Streptophyta</taxon>
        <taxon>Embryophyta</taxon>
        <taxon>Tracheophyta</taxon>
        <taxon>Spermatophyta</taxon>
        <taxon>Magnoliopsida</taxon>
        <taxon>eudicotyledons</taxon>
        <taxon>Gunneridae</taxon>
        <taxon>Pentapetalae</taxon>
        <taxon>rosids</taxon>
        <taxon>malvids</taxon>
        <taxon>Malvales</taxon>
        <taxon>Malvaceae</taxon>
        <taxon>Malvoideae</taxon>
        <taxon>Gossypium</taxon>
    </lineage>
</organism>
<dbReference type="EMBL" id="JAIQCV010000012">
    <property type="protein sequence ID" value="KAH1037896.1"/>
    <property type="molecule type" value="Genomic_DNA"/>
</dbReference>
<dbReference type="OrthoDB" id="987850at2759"/>
<gene>
    <name evidence="1" type="ORF">J1N35_039639</name>
</gene>
<protein>
    <submittedName>
        <fullName evidence="1">Uncharacterized protein</fullName>
    </submittedName>
</protein>
<name>A0A9D3UC78_9ROSI</name>
<keyword evidence="2" id="KW-1185">Reference proteome</keyword>
<dbReference type="Proteomes" id="UP000828251">
    <property type="component" value="Unassembled WGS sequence"/>
</dbReference>
<reference evidence="1 2" key="1">
    <citation type="journal article" date="2021" name="Plant Biotechnol. J.">
        <title>Multi-omics assisted identification of the key and species-specific regulatory components of drought-tolerant mechanisms in Gossypium stocksii.</title>
        <authorList>
            <person name="Yu D."/>
            <person name="Ke L."/>
            <person name="Zhang D."/>
            <person name="Wu Y."/>
            <person name="Sun Y."/>
            <person name="Mei J."/>
            <person name="Sun J."/>
            <person name="Sun Y."/>
        </authorList>
    </citation>
    <scope>NUCLEOTIDE SEQUENCE [LARGE SCALE GENOMIC DNA]</scope>
    <source>
        <strain evidence="2">cv. E1</strain>
        <tissue evidence="1">Leaf</tissue>
    </source>
</reference>
<accession>A0A9D3UC78</accession>
<comment type="caution">
    <text evidence="1">The sequence shown here is derived from an EMBL/GenBank/DDBJ whole genome shotgun (WGS) entry which is preliminary data.</text>
</comment>
<evidence type="ECO:0000313" key="1">
    <source>
        <dbReference type="EMBL" id="KAH1037896.1"/>
    </source>
</evidence>
<sequence length="114" mass="13010">MVESLIYLNNKHISVNQLQMAEDRILQCHIRNLPSPPPPLIETYLKEVDFLHAALLGLHVDGSVVTESIQSADWGTVCYDLFGVVLEMIYGGRIEMAWLRNNFAELQMILLKKE</sequence>
<proteinExistence type="predicted"/>
<dbReference type="AlphaFoldDB" id="A0A9D3UC78"/>
<evidence type="ECO:0000313" key="2">
    <source>
        <dbReference type="Proteomes" id="UP000828251"/>
    </source>
</evidence>